<keyword evidence="2" id="KW-0813">Transport</keyword>
<reference evidence="8" key="1">
    <citation type="journal article" date="2019" name="Microbiol. Resour. Announc.">
        <title>Complete Genome Sequence of Halomonas olivaria, a Moderately Halophilic Bacterium Isolated from Olive Processing Effluents, Obtained by Nanopore Sequencing.</title>
        <authorList>
            <person name="Nagata S."/>
            <person name="Ii K.M."/>
            <person name="Tsukimi T."/>
            <person name="Miura M.C."/>
            <person name="Galipon J."/>
            <person name="Arakawa K."/>
        </authorList>
    </citation>
    <scope>NUCLEOTIDE SEQUENCE [LARGE SCALE GENOMIC DNA]</scope>
    <source>
        <strain evidence="8">TYRC17</strain>
    </source>
</reference>
<sequence>MGPFAAGFFLITAIPTFLWLKERGKPQPRGVSYRHIALNRVATTFHELRYFKDLTVFLVSLLFSMAGVYIIIAFAFIYGAQVIGWDESVRNIMFIIVQITAAAGALGFGWIQDQLGLSERTK</sequence>
<protein>
    <submittedName>
        <fullName evidence="7">Uncharacterized protein</fullName>
    </submittedName>
</protein>
<evidence type="ECO:0000256" key="1">
    <source>
        <dbReference type="ARBA" id="ARBA00004127"/>
    </source>
</evidence>
<dbReference type="PANTHER" id="PTHR23519:SF1">
    <property type="entry name" value="AUTOPHAGY-RELATED PROTEIN 22"/>
    <property type="match status" value="1"/>
</dbReference>
<keyword evidence="3 6" id="KW-0812">Transmembrane</keyword>
<feature type="transmembrane region" description="Helical" evidence="6">
    <location>
        <begin position="54"/>
        <end position="80"/>
    </location>
</feature>
<evidence type="ECO:0000256" key="4">
    <source>
        <dbReference type="ARBA" id="ARBA00022989"/>
    </source>
</evidence>
<dbReference type="SUPFAM" id="SSF103473">
    <property type="entry name" value="MFS general substrate transporter"/>
    <property type="match status" value="1"/>
</dbReference>
<gene>
    <name evidence="7" type="ORF">HORIV_55850</name>
</gene>
<comment type="subcellular location">
    <subcellularLocation>
        <location evidence="1">Endomembrane system</location>
        <topology evidence="1">Multi-pass membrane protein</topology>
    </subcellularLocation>
</comment>
<name>A0ABM7GQ54_9GAMM</name>
<dbReference type="InterPro" id="IPR050495">
    <property type="entry name" value="ATG22/LtaA_families"/>
</dbReference>
<dbReference type="InterPro" id="IPR036259">
    <property type="entry name" value="MFS_trans_sf"/>
</dbReference>
<dbReference type="Proteomes" id="UP000289555">
    <property type="component" value="Chromosome"/>
</dbReference>
<keyword evidence="8" id="KW-1185">Reference proteome</keyword>
<keyword evidence="5 6" id="KW-0472">Membrane</keyword>
<evidence type="ECO:0000313" key="7">
    <source>
        <dbReference type="EMBL" id="BBI53164.1"/>
    </source>
</evidence>
<evidence type="ECO:0000256" key="2">
    <source>
        <dbReference type="ARBA" id="ARBA00022448"/>
    </source>
</evidence>
<proteinExistence type="predicted"/>
<evidence type="ECO:0000313" key="8">
    <source>
        <dbReference type="Proteomes" id="UP000289555"/>
    </source>
</evidence>
<evidence type="ECO:0000256" key="6">
    <source>
        <dbReference type="SAM" id="Phobius"/>
    </source>
</evidence>
<dbReference type="Pfam" id="PF11700">
    <property type="entry name" value="ATG22"/>
    <property type="match status" value="1"/>
</dbReference>
<organism evidence="7 8">
    <name type="scientific">Vreelandella olivaria</name>
    <dbReference type="NCBI Taxonomy" id="390919"/>
    <lineage>
        <taxon>Bacteria</taxon>
        <taxon>Pseudomonadati</taxon>
        <taxon>Pseudomonadota</taxon>
        <taxon>Gammaproteobacteria</taxon>
        <taxon>Oceanospirillales</taxon>
        <taxon>Halomonadaceae</taxon>
        <taxon>Vreelandella</taxon>
    </lineage>
</organism>
<feature type="transmembrane region" description="Helical" evidence="6">
    <location>
        <begin position="92"/>
        <end position="111"/>
    </location>
</feature>
<dbReference type="PANTHER" id="PTHR23519">
    <property type="entry name" value="AUTOPHAGY-RELATED PROTEIN 22"/>
    <property type="match status" value="1"/>
</dbReference>
<evidence type="ECO:0000256" key="3">
    <source>
        <dbReference type="ARBA" id="ARBA00022692"/>
    </source>
</evidence>
<dbReference type="EMBL" id="AP019416">
    <property type="protein sequence ID" value="BBI53164.1"/>
    <property type="molecule type" value="Genomic_DNA"/>
</dbReference>
<keyword evidence="4 6" id="KW-1133">Transmembrane helix</keyword>
<accession>A0ABM7GQ54</accession>
<dbReference type="InterPro" id="IPR024671">
    <property type="entry name" value="Atg22-like"/>
</dbReference>
<evidence type="ECO:0000256" key="5">
    <source>
        <dbReference type="ARBA" id="ARBA00023136"/>
    </source>
</evidence>